<reference evidence="1" key="1">
    <citation type="journal article" date="2015" name="Nature">
        <title>Complex archaea that bridge the gap between prokaryotes and eukaryotes.</title>
        <authorList>
            <person name="Spang A."/>
            <person name="Saw J.H."/>
            <person name="Jorgensen S.L."/>
            <person name="Zaremba-Niedzwiedzka K."/>
            <person name="Martijn J."/>
            <person name="Lind A.E."/>
            <person name="van Eijk R."/>
            <person name="Schleper C."/>
            <person name="Guy L."/>
            <person name="Ettema T.J."/>
        </authorList>
    </citation>
    <scope>NUCLEOTIDE SEQUENCE</scope>
</reference>
<sequence length="201" mass="23999">MKRNKLRLKRRSLHFTPVFKGAIEGWAINHITRNYWRVGAYHEFEDLHQDAYLKFLQCKEKYPQVTNPKHFMSLFKRSFENHIHNLANQRTESAEISLPKLDFEELLERANTISYHEGSLSILLLKAPAEIKLLLFSLLDEAKLKEFRKPYLRYRKGNRRFNRETTNEKFCRILGLDPENINILRLCHDYFTSSEEKVTAL</sequence>
<gene>
    <name evidence="1" type="ORF">LCGC14_0231610</name>
</gene>
<name>A0A0F9XE47_9ZZZZ</name>
<protein>
    <submittedName>
        <fullName evidence="1">Uncharacterized protein</fullName>
    </submittedName>
</protein>
<dbReference type="EMBL" id="LAZR01000113">
    <property type="protein sequence ID" value="KKN90048.1"/>
    <property type="molecule type" value="Genomic_DNA"/>
</dbReference>
<organism evidence="1">
    <name type="scientific">marine sediment metagenome</name>
    <dbReference type="NCBI Taxonomy" id="412755"/>
    <lineage>
        <taxon>unclassified sequences</taxon>
        <taxon>metagenomes</taxon>
        <taxon>ecological metagenomes</taxon>
    </lineage>
</organism>
<proteinExistence type="predicted"/>
<dbReference type="AlphaFoldDB" id="A0A0F9XE47"/>
<evidence type="ECO:0000313" key="1">
    <source>
        <dbReference type="EMBL" id="KKN90048.1"/>
    </source>
</evidence>
<accession>A0A0F9XE47</accession>
<comment type="caution">
    <text evidence="1">The sequence shown here is derived from an EMBL/GenBank/DDBJ whole genome shotgun (WGS) entry which is preliminary data.</text>
</comment>